<reference evidence="1 2" key="1">
    <citation type="submission" date="2021-02" db="EMBL/GenBank/DDBJ databases">
        <title>Lysobacter arenosi sp. nov., isolated from soil of gangwondo yeongwol, south Korea.</title>
        <authorList>
            <person name="Kim K.R."/>
            <person name="Kim K.H."/>
            <person name="Jeon C.O."/>
        </authorList>
    </citation>
    <scope>NUCLEOTIDE SEQUENCE [LARGE SCALE GENOMIC DNA]</scope>
    <source>
        <strain evidence="1 2">R7</strain>
    </source>
</reference>
<dbReference type="InterPro" id="IPR043504">
    <property type="entry name" value="Peptidase_S1_PA_chymotrypsin"/>
</dbReference>
<proteinExistence type="predicted"/>
<dbReference type="EMBL" id="CP071517">
    <property type="protein sequence ID" value="QSX75249.1"/>
    <property type="molecule type" value="Genomic_DNA"/>
</dbReference>
<dbReference type="RefSeq" id="WP_200604497.1">
    <property type="nucleotide sequence ID" value="NZ_CP071517.1"/>
</dbReference>
<keyword evidence="2" id="KW-1185">Reference proteome</keyword>
<dbReference type="Gene3D" id="2.40.10.10">
    <property type="entry name" value="Trypsin-like serine proteases"/>
    <property type="match status" value="2"/>
</dbReference>
<name>A0ABX7RAU9_9GAMM</name>
<dbReference type="Proteomes" id="UP000663400">
    <property type="component" value="Chromosome"/>
</dbReference>
<gene>
    <name evidence="1" type="ORF">HIV01_001375</name>
</gene>
<evidence type="ECO:0008006" key="3">
    <source>
        <dbReference type="Google" id="ProtNLM"/>
    </source>
</evidence>
<organism evidence="1 2">
    <name type="scientific">Lysobacter arenosi</name>
    <dbReference type="NCBI Taxonomy" id="2795387"/>
    <lineage>
        <taxon>Bacteria</taxon>
        <taxon>Pseudomonadati</taxon>
        <taxon>Pseudomonadota</taxon>
        <taxon>Gammaproteobacteria</taxon>
        <taxon>Lysobacterales</taxon>
        <taxon>Lysobacteraceae</taxon>
        <taxon>Lysobacter</taxon>
    </lineage>
</organism>
<accession>A0ABX7RAU9</accession>
<evidence type="ECO:0000313" key="2">
    <source>
        <dbReference type="Proteomes" id="UP000663400"/>
    </source>
</evidence>
<dbReference type="SUPFAM" id="SSF50494">
    <property type="entry name" value="Trypsin-like serine proteases"/>
    <property type="match status" value="1"/>
</dbReference>
<sequence length="204" mass="21668">MIANYRLRYRPLRAGVAISSAELGTFGTLGCLATSDGQDRWGITARHVLTRTNALRMDVFQPDLRVVGALVSESLADMKFVAGLDVVAFRIARTITTTPVILELGAWQGVVEPVSGMTVVKSGFATGVTRARIGQVDAEGFQVLPEPGMPPGYAAYAAGDSGAAWMTQDARLVGIHVSQSQQGATGRALRLRSALTRLGLRLVV</sequence>
<dbReference type="InterPro" id="IPR009003">
    <property type="entry name" value="Peptidase_S1_PA"/>
</dbReference>
<protein>
    <recommendedName>
        <fullName evidence="3">Serine protease</fullName>
    </recommendedName>
</protein>
<evidence type="ECO:0000313" key="1">
    <source>
        <dbReference type="EMBL" id="QSX75249.1"/>
    </source>
</evidence>